<dbReference type="Proteomes" id="UP000466794">
    <property type="component" value="Unassembled WGS sequence"/>
</dbReference>
<name>A0A7K1UQZ0_9NOCA</name>
<dbReference type="Gene3D" id="3.40.50.1000">
    <property type="entry name" value="HAD superfamily/HAD-like"/>
    <property type="match status" value="1"/>
</dbReference>
<evidence type="ECO:0000313" key="2">
    <source>
        <dbReference type="Proteomes" id="UP000466794"/>
    </source>
</evidence>
<organism evidence="1 2">
    <name type="scientific">Nocardia terrae</name>
    <dbReference type="NCBI Taxonomy" id="2675851"/>
    <lineage>
        <taxon>Bacteria</taxon>
        <taxon>Bacillati</taxon>
        <taxon>Actinomycetota</taxon>
        <taxon>Actinomycetes</taxon>
        <taxon>Mycobacteriales</taxon>
        <taxon>Nocardiaceae</taxon>
        <taxon>Nocardia</taxon>
    </lineage>
</organism>
<dbReference type="RefSeq" id="WP_157355489.1">
    <property type="nucleotide sequence ID" value="NZ_WRPP01000001.1"/>
</dbReference>
<sequence>MIAAVVIDLDGTLIESTGLWHAALRACPPTVTGEIAIRDRCTDYLVERAGTLRPVPGAEALVRVIAGYVPVVVATTAPARYAAALTDHLPALFDAVSSIVVGDPADGRTPAELLETAVESLGMAPHEVVALLNSSSGLLAADALGMRAMALADPHHPLSPEVASAGIPISPGPHHAAVSLLRLFRTEGSIPLRWKLIRQLLPV</sequence>
<dbReference type="AlphaFoldDB" id="A0A7K1UQZ0"/>
<dbReference type="InterPro" id="IPR036412">
    <property type="entry name" value="HAD-like_sf"/>
</dbReference>
<dbReference type="SUPFAM" id="SSF56784">
    <property type="entry name" value="HAD-like"/>
    <property type="match status" value="1"/>
</dbReference>
<gene>
    <name evidence="1" type="ORF">GPX89_05810</name>
</gene>
<comment type="caution">
    <text evidence="1">The sequence shown here is derived from an EMBL/GenBank/DDBJ whole genome shotgun (WGS) entry which is preliminary data.</text>
</comment>
<evidence type="ECO:0000313" key="1">
    <source>
        <dbReference type="EMBL" id="MVU76762.1"/>
    </source>
</evidence>
<dbReference type="EMBL" id="WRPP01000001">
    <property type="protein sequence ID" value="MVU76762.1"/>
    <property type="molecule type" value="Genomic_DNA"/>
</dbReference>
<reference evidence="1 2" key="1">
    <citation type="submission" date="2019-12" db="EMBL/GenBank/DDBJ databases">
        <title>Nocardia sp. nov. ET3-3 isolated from soil.</title>
        <authorList>
            <person name="Kanchanasin P."/>
            <person name="Tanasupawat S."/>
            <person name="Yuki M."/>
            <person name="Kudo T."/>
        </authorList>
    </citation>
    <scope>NUCLEOTIDE SEQUENCE [LARGE SCALE GENOMIC DNA]</scope>
    <source>
        <strain evidence="1 2">ET3-3</strain>
    </source>
</reference>
<dbReference type="PANTHER" id="PTHR18901:SF38">
    <property type="entry name" value="PSEUDOURIDINE-5'-PHOSPHATASE"/>
    <property type="match status" value="1"/>
</dbReference>
<protein>
    <recommendedName>
        <fullName evidence="3">HAD family hydrolase</fullName>
    </recommendedName>
</protein>
<accession>A0A7K1UQZ0</accession>
<evidence type="ECO:0008006" key="3">
    <source>
        <dbReference type="Google" id="ProtNLM"/>
    </source>
</evidence>
<keyword evidence="2" id="KW-1185">Reference proteome</keyword>
<proteinExistence type="predicted"/>
<dbReference type="InterPro" id="IPR023214">
    <property type="entry name" value="HAD_sf"/>
</dbReference>
<dbReference type="PANTHER" id="PTHR18901">
    <property type="entry name" value="2-DEOXYGLUCOSE-6-PHOSPHATE PHOSPHATASE 2"/>
    <property type="match status" value="1"/>
</dbReference>